<gene>
    <name evidence="6" type="primary">mutL</name>
    <name evidence="9" type="ordered locus">CTO_0625</name>
</gene>
<evidence type="ECO:0000259" key="7">
    <source>
        <dbReference type="SMART" id="SM00853"/>
    </source>
</evidence>
<dbReference type="EMBL" id="CP002401">
    <property type="protein sequence ID" value="AEP35444.1"/>
    <property type="molecule type" value="Genomic_DNA"/>
</dbReference>
<protein>
    <recommendedName>
        <fullName evidence="2 6">DNA mismatch repair protein MutL</fullName>
    </recommendedName>
</protein>
<sequence>MSLSPSRIRLLDSVTVNQISAGEVIENAASVVKELIENSLDAGADEIHIETLGGGRGQIVVRDNGVGMDPEEVPVALQRHATSKIAHFADIFSLASYGFRGEALPSIASISKMEIHTARAGGLGSKTLIEKGEPVCCEPAPRQQGTTIAVHSLFYNVPMRQSFQKSPQMDRLAIRRLLENSVLSSEGIGWTWISECRQELYVAKKQGFIERVALVLGESFVQEAFFIDKQQGDLRVLGFLGSPNQHRSTRQGQRLFINNRAVESSFISKKVAEAYAWMIPAQRYPIFVLKLFLPPMWCDFNVHPQKTEVRLLQEGQISNLLVEAISEALLRRSPSLEETVLKVPTEKIPIENEGISVPSIRPAIVSAPLSCPTFSQQPYLKTEMATIVSRDSASSSLSVVEKVRFLTSLGKVLLVEDSEGVHVVFVQAARKHLFYVSLLSERLESRLACQTFLLPSSVQMTKLEADFLQMRLEALTALGIELSRISPDSFAIESAPPFIQEEELKEWIVALAQEGALHVGESFEQLVENTVQKLVFSRNARAFDYAWLDILWKLGKPEKAFDGEMIRRLVLDDDFM</sequence>
<evidence type="ECO:0000259" key="8">
    <source>
        <dbReference type="SMART" id="SM01340"/>
    </source>
</evidence>
<dbReference type="InterPro" id="IPR038973">
    <property type="entry name" value="MutL/Mlh/Pms-like"/>
</dbReference>
<dbReference type="GO" id="GO:0140664">
    <property type="term" value="F:ATP-dependent DNA damage sensor activity"/>
    <property type="evidence" value="ECO:0007669"/>
    <property type="project" value="InterPro"/>
</dbReference>
<dbReference type="SUPFAM" id="SSF118116">
    <property type="entry name" value="DNA mismatch repair protein MutL"/>
    <property type="match status" value="1"/>
</dbReference>
<organism evidence="9 10">
    <name type="scientific">Chlamydia trachomatis serovar A (strain A2497)</name>
    <dbReference type="NCBI Taxonomy" id="580047"/>
    <lineage>
        <taxon>Bacteria</taxon>
        <taxon>Pseudomonadati</taxon>
        <taxon>Chlamydiota</taxon>
        <taxon>Chlamydiia</taxon>
        <taxon>Chlamydiales</taxon>
        <taxon>Chlamydiaceae</taxon>
        <taxon>Chlamydia/Chlamydophila group</taxon>
        <taxon>Chlamydia</taxon>
    </lineage>
</organism>
<dbReference type="Pfam" id="PF08676">
    <property type="entry name" value="MutL_C"/>
    <property type="match status" value="1"/>
</dbReference>
<dbReference type="RefSeq" id="WP_009871940.1">
    <property type="nucleotide sequence ID" value="NC_016798.1"/>
</dbReference>
<dbReference type="GO" id="GO:0005524">
    <property type="term" value="F:ATP binding"/>
    <property type="evidence" value="ECO:0007669"/>
    <property type="project" value="InterPro"/>
</dbReference>
<dbReference type="InterPro" id="IPR002099">
    <property type="entry name" value="MutL/Mlh/PMS"/>
</dbReference>
<dbReference type="InterPro" id="IPR042120">
    <property type="entry name" value="MutL_C_dimsub"/>
</dbReference>
<dbReference type="Gene3D" id="3.30.230.10">
    <property type="match status" value="1"/>
</dbReference>
<dbReference type="KEGG" id="cra:CTO_0625"/>
<dbReference type="GO" id="GO:0032300">
    <property type="term" value="C:mismatch repair complex"/>
    <property type="evidence" value="ECO:0007669"/>
    <property type="project" value="InterPro"/>
</dbReference>
<dbReference type="PANTHER" id="PTHR10073">
    <property type="entry name" value="DNA MISMATCH REPAIR PROTEIN MLH, PMS, MUTL"/>
    <property type="match status" value="1"/>
</dbReference>
<comment type="function">
    <text evidence="5 6">This protein is involved in the repair of mismatches in DNA. It is required for dam-dependent methyl-directed DNA mismatch repair. May act as a 'molecular matchmaker', a protein that promotes the formation of a stable complex between two or more DNA-binding proteins in an ATP-dependent manner without itself being part of a final effector complex.</text>
</comment>
<accession>H1ZPR9</accession>
<dbReference type="InterPro" id="IPR042121">
    <property type="entry name" value="MutL_C_regsub"/>
</dbReference>
<dbReference type="SMART" id="SM01340">
    <property type="entry name" value="DNA_mis_repair"/>
    <property type="match status" value="1"/>
</dbReference>
<dbReference type="GO" id="GO:0006298">
    <property type="term" value="P:mismatch repair"/>
    <property type="evidence" value="ECO:0007669"/>
    <property type="project" value="UniProtKB-UniRule"/>
</dbReference>
<dbReference type="HAMAP" id="MF_00149">
    <property type="entry name" value="DNA_mis_repair"/>
    <property type="match status" value="1"/>
</dbReference>
<dbReference type="PATRIC" id="fig|580047.4.peg.635"/>
<evidence type="ECO:0000256" key="3">
    <source>
        <dbReference type="ARBA" id="ARBA00022763"/>
    </source>
</evidence>
<dbReference type="GO" id="GO:0016887">
    <property type="term" value="F:ATP hydrolysis activity"/>
    <property type="evidence" value="ECO:0007669"/>
    <property type="project" value="InterPro"/>
</dbReference>
<dbReference type="SUPFAM" id="SSF54211">
    <property type="entry name" value="Ribosomal protein S5 domain 2-like"/>
    <property type="match status" value="1"/>
</dbReference>
<dbReference type="CDD" id="cd16926">
    <property type="entry name" value="HATPase_MutL-MLH-PMS-like"/>
    <property type="match status" value="1"/>
</dbReference>
<feature type="domain" description="DNA mismatch repair protein S5" evidence="8">
    <location>
        <begin position="212"/>
        <end position="330"/>
    </location>
</feature>
<keyword evidence="4 6" id="KW-0234">DNA repair</keyword>
<dbReference type="Gene3D" id="3.30.1540.20">
    <property type="entry name" value="MutL, C-terminal domain, dimerisation subdomain"/>
    <property type="match status" value="1"/>
</dbReference>
<dbReference type="AlphaFoldDB" id="G4NML6"/>
<dbReference type="InterPro" id="IPR014790">
    <property type="entry name" value="MutL_C"/>
</dbReference>
<dbReference type="Proteomes" id="UP000009287">
    <property type="component" value="Chromosome"/>
</dbReference>
<dbReference type="GO" id="GO:0030983">
    <property type="term" value="F:mismatched DNA binding"/>
    <property type="evidence" value="ECO:0007669"/>
    <property type="project" value="InterPro"/>
</dbReference>
<evidence type="ECO:0000256" key="4">
    <source>
        <dbReference type="ARBA" id="ARBA00023204"/>
    </source>
</evidence>
<dbReference type="NCBIfam" id="NF000954">
    <property type="entry name" value="PRK00095.2-5"/>
    <property type="match status" value="1"/>
</dbReference>
<dbReference type="InterPro" id="IPR036890">
    <property type="entry name" value="HATPase_C_sf"/>
</dbReference>
<evidence type="ECO:0000256" key="1">
    <source>
        <dbReference type="ARBA" id="ARBA00006082"/>
    </source>
</evidence>
<evidence type="ECO:0000313" key="10">
    <source>
        <dbReference type="Proteomes" id="UP000009287"/>
    </source>
</evidence>
<dbReference type="SUPFAM" id="SSF55874">
    <property type="entry name" value="ATPase domain of HSP90 chaperone/DNA topoisomerase II/histidine kinase"/>
    <property type="match status" value="1"/>
</dbReference>
<dbReference type="InterPro" id="IPR013507">
    <property type="entry name" value="DNA_mismatch_S5_2-like"/>
</dbReference>
<dbReference type="InterPro" id="IPR020568">
    <property type="entry name" value="Ribosomal_Su5_D2-typ_SF"/>
</dbReference>
<dbReference type="KEGG" id="cty:CTR_5781"/>
<dbReference type="Pfam" id="PF01119">
    <property type="entry name" value="DNA_mis_repair"/>
    <property type="match status" value="1"/>
</dbReference>
<proteinExistence type="inferred from homology"/>
<dbReference type="PANTHER" id="PTHR10073:SF12">
    <property type="entry name" value="DNA MISMATCH REPAIR PROTEIN MLH1"/>
    <property type="match status" value="1"/>
</dbReference>
<dbReference type="FunFam" id="3.30.565.10:FF:000003">
    <property type="entry name" value="DNA mismatch repair endonuclease MutL"/>
    <property type="match status" value="1"/>
</dbReference>
<dbReference type="CDD" id="cd00782">
    <property type="entry name" value="MutL_Trans"/>
    <property type="match status" value="1"/>
</dbReference>
<dbReference type="SMR" id="G4NML6"/>
<dbReference type="InterPro" id="IPR014721">
    <property type="entry name" value="Ribsml_uS5_D2-typ_fold_subgr"/>
</dbReference>
<comment type="similarity">
    <text evidence="1 6">Belongs to the DNA mismatch repair MutL/HexB family.</text>
</comment>
<dbReference type="SMART" id="SM00853">
    <property type="entry name" value="MutL_C"/>
    <property type="match status" value="1"/>
</dbReference>
<dbReference type="InterPro" id="IPR037198">
    <property type="entry name" value="MutL_C_sf"/>
</dbReference>
<dbReference type="InterPro" id="IPR014762">
    <property type="entry name" value="DNA_mismatch_repair_CS"/>
</dbReference>
<dbReference type="Gene3D" id="3.30.1370.100">
    <property type="entry name" value="MutL, C-terminal domain, regulatory subdomain"/>
    <property type="match status" value="1"/>
</dbReference>
<evidence type="ECO:0000256" key="6">
    <source>
        <dbReference type="HAMAP-Rule" id="MF_00149"/>
    </source>
</evidence>
<accession>G4NML6</accession>
<feature type="domain" description="MutL C-terminal dimerisation" evidence="7">
    <location>
        <begin position="405"/>
        <end position="546"/>
    </location>
</feature>
<evidence type="ECO:0000313" key="9">
    <source>
        <dbReference type="EMBL" id="AEP35444.1"/>
    </source>
</evidence>
<dbReference type="NCBIfam" id="TIGR00585">
    <property type="entry name" value="mutl"/>
    <property type="match status" value="1"/>
</dbReference>
<evidence type="ECO:0000256" key="5">
    <source>
        <dbReference type="ARBA" id="ARBA00056874"/>
    </source>
</evidence>
<dbReference type="PROSITE" id="PS00058">
    <property type="entry name" value="DNA_MISMATCH_REPAIR_1"/>
    <property type="match status" value="1"/>
</dbReference>
<evidence type="ECO:0000256" key="2">
    <source>
        <dbReference type="ARBA" id="ARBA00021975"/>
    </source>
</evidence>
<name>G4NML6_CHLT4</name>
<dbReference type="Gene3D" id="3.30.565.10">
    <property type="entry name" value="Histidine kinase-like ATPase, C-terminal domain"/>
    <property type="match status" value="1"/>
</dbReference>
<dbReference type="InterPro" id="IPR020667">
    <property type="entry name" value="DNA_mismatch_repair_MutL"/>
</dbReference>
<dbReference type="Pfam" id="PF13589">
    <property type="entry name" value="HATPase_c_3"/>
    <property type="match status" value="1"/>
</dbReference>
<keyword evidence="3 6" id="KW-0227">DNA damage</keyword>
<reference evidence="9 10" key="1">
    <citation type="journal article" date="2011" name="J. Exp. Med.">
        <title>A live-attenuated chlamydial vaccine protects against trachoma in nonhuman primates.</title>
        <authorList>
            <person name="Kari L."/>
            <person name="Whitmire W.M."/>
            <person name="Olivares-Zavaleta N."/>
            <person name="Goheen M.M."/>
            <person name="Taylor L.D."/>
            <person name="Carlson J.H."/>
            <person name="Sturdevant G.L."/>
            <person name="Lu C."/>
            <person name="Bakios L.E."/>
            <person name="Randall L.B."/>
            <person name="Parnell M.J."/>
            <person name="Zhong G."/>
            <person name="Caldwell H.D."/>
        </authorList>
    </citation>
    <scope>NUCLEOTIDE SEQUENCE [LARGE SCALE GENOMIC DNA]</scope>
    <source>
        <strain evidence="9 10">A2497</strain>
    </source>
</reference>